<dbReference type="EMBL" id="KV419450">
    <property type="protein sequence ID" value="KZS87399.1"/>
    <property type="molecule type" value="Genomic_DNA"/>
</dbReference>
<dbReference type="OrthoDB" id="2686689at2759"/>
<accession>A0A164N6G3</accession>
<protein>
    <submittedName>
        <fullName evidence="1">Uncharacterized protein</fullName>
    </submittedName>
</protein>
<sequence length="168" mass="18527">MVSTSSVCRLSSRLTLVLVAPALRLSHRHLLQSHDYSYLHTALTVMLTDLDNSAALRRGRPKIQIDPNFLTFALEIRGPAGLASNIVTCAAKTIRRRALEYAFVQPGGPFIALNLTSLMLPLLRVRVGLAKLLNRRHALRKAGYVYTGKHKEKDAAAAVLLEPEHALL</sequence>
<evidence type="ECO:0000313" key="2">
    <source>
        <dbReference type="Proteomes" id="UP000076722"/>
    </source>
</evidence>
<name>A0A164N6G3_9AGAM</name>
<dbReference type="Proteomes" id="UP000076722">
    <property type="component" value="Unassembled WGS sequence"/>
</dbReference>
<reference evidence="1 2" key="1">
    <citation type="journal article" date="2016" name="Mol. Biol. Evol.">
        <title>Comparative Genomics of Early-Diverging Mushroom-Forming Fungi Provides Insights into the Origins of Lignocellulose Decay Capabilities.</title>
        <authorList>
            <person name="Nagy L.G."/>
            <person name="Riley R."/>
            <person name="Tritt A."/>
            <person name="Adam C."/>
            <person name="Daum C."/>
            <person name="Floudas D."/>
            <person name="Sun H."/>
            <person name="Yadav J.S."/>
            <person name="Pangilinan J."/>
            <person name="Larsson K.H."/>
            <person name="Matsuura K."/>
            <person name="Barry K."/>
            <person name="Labutti K."/>
            <person name="Kuo R."/>
            <person name="Ohm R.A."/>
            <person name="Bhattacharya S.S."/>
            <person name="Shirouzu T."/>
            <person name="Yoshinaga Y."/>
            <person name="Martin F.M."/>
            <person name="Grigoriev I.V."/>
            <person name="Hibbett D.S."/>
        </authorList>
    </citation>
    <scope>NUCLEOTIDE SEQUENCE [LARGE SCALE GENOMIC DNA]</scope>
    <source>
        <strain evidence="1 2">HHB9708</strain>
    </source>
</reference>
<dbReference type="AlphaFoldDB" id="A0A164N6G3"/>
<organism evidence="1 2">
    <name type="scientific">Sistotremastrum niveocremeum HHB9708</name>
    <dbReference type="NCBI Taxonomy" id="1314777"/>
    <lineage>
        <taxon>Eukaryota</taxon>
        <taxon>Fungi</taxon>
        <taxon>Dikarya</taxon>
        <taxon>Basidiomycota</taxon>
        <taxon>Agaricomycotina</taxon>
        <taxon>Agaricomycetes</taxon>
        <taxon>Sistotremastrales</taxon>
        <taxon>Sistotremastraceae</taxon>
        <taxon>Sertulicium</taxon>
        <taxon>Sertulicium niveocremeum</taxon>
    </lineage>
</organism>
<gene>
    <name evidence="1" type="ORF">SISNIDRAFT_470967</name>
</gene>
<proteinExistence type="predicted"/>
<evidence type="ECO:0000313" key="1">
    <source>
        <dbReference type="EMBL" id="KZS87399.1"/>
    </source>
</evidence>
<keyword evidence="2" id="KW-1185">Reference proteome</keyword>